<dbReference type="InterPro" id="IPR038005">
    <property type="entry name" value="RX-like_CC"/>
</dbReference>
<evidence type="ECO:0000259" key="4">
    <source>
        <dbReference type="Pfam" id="PF18052"/>
    </source>
</evidence>
<evidence type="ECO:0000256" key="2">
    <source>
        <dbReference type="ARBA" id="ARBA00022741"/>
    </source>
</evidence>
<name>A0A061EQD9_THECC</name>
<dbReference type="Gramene" id="EOY04544">
    <property type="protein sequence ID" value="EOY04544"/>
    <property type="gene ID" value="TCM_019781"/>
</dbReference>
<evidence type="ECO:0000313" key="5">
    <source>
        <dbReference type="EMBL" id="EOY04544.1"/>
    </source>
</evidence>
<dbReference type="AlphaFoldDB" id="A0A061EQD9"/>
<keyword evidence="6" id="KW-1185">Reference proteome</keyword>
<dbReference type="CDD" id="cd14798">
    <property type="entry name" value="RX-CC_like"/>
    <property type="match status" value="1"/>
</dbReference>
<dbReference type="OMA" id="RERHISV"/>
<protein>
    <recommendedName>
        <fullName evidence="4">Disease resistance N-terminal domain-containing protein</fullName>
    </recommendedName>
</protein>
<dbReference type="GO" id="GO:0000166">
    <property type="term" value="F:nucleotide binding"/>
    <property type="evidence" value="ECO:0007669"/>
    <property type="project" value="UniProtKB-KW"/>
</dbReference>
<keyword evidence="3" id="KW-0611">Plant defense</keyword>
<keyword evidence="2" id="KW-0547">Nucleotide-binding</keyword>
<dbReference type="EMBL" id="CM001882">
    <property type="protein sequence ID" value="EOY04544.1"/>
    <property type="molecule type" value="Genomic_DNA"/>
</dbReference>
<accession>A0A061EQD9</accession>
<keyword evidence="1" id="KW-0677">Repeat</keyword>
<dbReference type="PANTHER" id="PTHR19338:SF73">
    <property type="entry name" value="DISEASE RESISTANCE PROTEIN RGA2-LIKE"/>
    <property type="match status" value="1"/>
</dbReference>
<evidence type="ECO:0000313" key="6">
    <source>
        <dbReference type="Proteomes" id="UP000026915"/>
    </source>
</evidence>
<dbReference type="InParanoid" id="A0A061EQD9"/>
<reference evidence="5 6" key="1">
    <citation type="journal article" date="2013" name="Genome Biol.">
        <title>The genome sequence of the most widely cultivated cacao type and its use to identify candidate genes regulating pod color.</title>
        <authorList>
            <person name="Motamayor J.C."/>
            <person name="Mockaitis K."/>
            <person name="Schmutz J."/>
            <person name="Haiminen N."/>
            <person name="Iii D.L."/>
            <person name="Cornejo O."/>
            <person name="Findley S.D."/>
            <person name="Zheng P."/>
            <person name="Utro F."/>
            <person name="Royaert S."/>
            <person name="Saski C."/>
            <person name="Jenkins J."/>
            <person name="Podicheti R."/>
            <person name="Zhao M."/>
            <person name="Scheffler B.E."/>
            <person name="Stack J.C."/>
            <person name="Feltus F.A."/>
            <person name="Mustiga G.M."/>
            <person name="Amores F."/>
            <person name="Phillips W."/>
            <person name="Marelli J.P."/>
            <person name="May G.D."/>
            <person name="Shapiro H."/>
            <person name="Ma J."/>
            <person name="Bustamante C.D."/>
            <person name="Schnell R.J."/>
            <person name="Main D."/>
            <person name="Gilbert D."/>
            <person name="Parida L."/>
            <person name="Kuhn D.N."/>
        </authorList>
    </citation>
    <scope>NUCLEOTIDE SEQUENCE [LARGE SCALE GENOMIC DNA]</scope>
    <source>
        <strain evidence="6">cv. Matina 1-6</strain>
    </source>
</reference>
<sequence length="136" mass="15862">MEVVGAVVEVILAKVISLAAEQISLALGFKEELTLLHDSLTIIQALLQDADRRQEEDRAVKLWLEKLRDVAYEADDVLDEFAYDVLRRKVEIQNRLMKKHILHLKRKVTKKKGKARHLETCIVLVKEEKLEQHQWK</sequence>
<organism evidence="5 6">
    <name type="scientific">Theobroma cacao</name>
    <name type="common">Cacao</name>
    <name type="synonym">Cocoa</name>
    <dbReference type="NCBI Taxonomy" id="3641"/>
    <lineage>
        <taxon>Eukaryota</taxon>
        <taxon>Viridiplantae</taxon>
        <taxon>Streptophyta</taxon>
        <taxon>Embryophyta</taxon>
        <taxon>Tracheophyta</taxon>
        <taxon>Spermatophyta</taxon>
        <taxon>Magnoliopsida</taxon>
        <taxon>eudicotyledons</taxon>
        <taxon>Gunneridae</taxon>
        <taxon>Pentapetalae</taxon>
        <taxon>rosids</taxon>
        <taxon>malvids</taxon>
        <taxon>Malvales</taxon>
        <taxon>Malvaceae</taxon>
        <taxon>Byttnerioideae</taxon>
        <taxon>Theobroma</taxon>
    </lineage>
</organism>
<dbReference type="Proteomes" id="UP000026915">
    <property type="component" value="Chromosome 4"/>
</dbReference>
<dbReference type="PANTHER" id="PTHR19338">
    <property type="entry name" value="TRANSLOCASE OF INNER MITOCHONDRIAL MEMBRANE 13 HOMOLOG"/>
    <property type="match status" value="1"/>
</dbReference>
<evidence type="ECO:0000256" key="1">
    <source>
        <dbReference type="ARBA" id="ARBA00022737"/>
    </source>
</evidence>
<proteinExistence type="predicted"/>
<dbReference type="InterPro" id="IPR041118">
    <property type="entry name" value="Rx_N"/>
</dbReference>
<feature type="domain" description="Disease resistance N-terminal" evidence="4">
    <location>
        <begin position="7"/>
        <end position="96"/>
    </location>
</feature>
<evidence type="ECO:0000256" key="3">
    <source>
        <dbReference type="ARBA" id="ARBA00022821"/>
    </source>
</evidence>
<dbReference type="eggNOG" id="ENOG502S6ZQ">
    <property type="taxonomic scope" value="Eukaryota"/>
</dbReference>
<dbReference type="Pfam" id="PF18052">
    <property type="entry name" value="Rx_N"/>
    <property type="match status" value="1"/>
</dbReference>
<dbReference type="STRING" id="3641.A0A061EQD9"/>
<dbReference type="Gene3D" id="1.20.5.4130">
    <property type="match status" value="1"/>
</dbReference>
<gene>
    <name evidence="5" type="ORF">TCM_019781</name>
</gene>
<dbReference type="HOGENOM" id="CLU_000837_20_2_1"/>
<dbReference type="GO" id="GO:0006952">
    <property type="term" value="P:defense response"/>
    <property type="evidence" value="ECO:0007669"/>
    <property type="project" value="UniProtKB-KW"/>
</dbReference>